<feature type="transmembrane region" description="Helical" evidence="5">
    <location>
        <begin position="485"/>
        <end position="516"/>
    </location>
</feature>
<feature type="transmembrane region" description="Helical" evidence="5">
    <location>
        <begin position="168"/>
        <end position="191"/>
    </location>
</feature>
<name>A0A7R8YW56_HERIL</name>
<evidence type="ECO:0000256" key="1">
    <source>
        <dbReference type="ARBA" id="ARBA00004141"/>
    </source>
</evidence>
<dbReference type="InterPro" id="IPR011547">
    <property type="entry name" value="SLC26A/SulP_dom"/>
</dbReference>
<evidence type="ECO:0000256" key="5">
    <source>
        <dbReference type="SAM" id="Phobius"/>
    </source>
</evidence>
<comment type="subcellular location">
    <subcellularLocation>
        <location evidence="1">Membrane</location>
        <topology evidence="1">Multi-pass membrane protein</topology>
    </subcellularLocation>
</comment>
<feature type="transmembrane region" description="Helical" evidence="5">
    <location>
        <begin position="247"/>
        <end position="266"/>
    </location>
</feature>
<evidence type="ECO:0000256" key="4">
    <source>
        <dbReference type="ARBA" id="ARBA00023136"/>
    </source>
</evidence>
<dbReference type="GO" id="GO:0016020">
    <property type="term" value="C:membrane"/>
    <property type="evidence" value="ECO:0007669"/>
    <property type="project" value="UniProtKB-SubCell"/>
</dbReference>
<dbReference type="OrthoDB" id="288203at2759"/>
<organism evidence="8 9">
    <name type="scientific">Hermetia illucens</name>
    <name type="common">Black soldier fly</name>
    <dbReference type="NCBI Taxonomy" id="343691"/>
    <lineage>
        <taxon>Eukaryota</taxon>
        <taxon>Metazoa</taxon>
        <taxon>Ecdysozoa</taxon>
        <taxon>Arthropoda</taxon>
        <taxon>Hexapoda</taxon>
        <taxon>Insecta</taxon>
        <taxon>Pterygota</taxon>
        <taxon>Neoptera</taxon>
        <taxon>Endopterygota</taxon>
        <taxon>Diptera</taxon>
        <taxon>Brachycera</taxon>
        <taxon>Stratiomyomorpha</taxon>
        <taxon>Stratiomyidae</taxon>
        <taxon>Hermetiinae</taxon>
        <taxon>Hermetia</taxon>
    </lineage>
</organism>
<evidence type="ECO:0000256" key="2">
    <source>
        <dbReference type="ARBA" id="ARBA00022692"/>
    </source>
</evidence>
<dbReference type="SUPFAM" id="SSF52091">
    <property type="entry name" value="SpoIIaa-like"/>
    <property type="match status" value="1"/>
</dbReference>
<feature type="transmembrane region" description="Helical" evidence="5">
    <location>
        <begin position="286"/>
        <end position="309"/>
    </location>
</feature>
<feature type="transmembrane region" description="Helical" evidence="5">
    <location>
        <begin position="431"/>
        <end position="450"/>
    </location>
</feature>
<dbReference type="InterPro" id="IPR001902">
    <property type="entry name" value="SLC26A/SulP_fam"/>
</dbReference>
<keyword evidence="9" id="KW-1185">Reference proteome</keyword>
<dbReference type="Pfam" id="PF01740">
    <property type="entry name" value="STAS"/>
    <property type="match status" value="1"/>
</dbReference>
<dbReference type="EMBL" id="LR899011">
    <property type="protein sequence ID" value="CAD7084495.1"/>
    <property type="molecule type" value="Genomic_DNA"/>
</dbReference>
<feature type="transmembrane region" description="Helical" evidence="5">
    <location>
        <begin position="122"/>
        <end position="139"/>
    </location>
</feature>
<dbReference type="FunFam" id="3.30.750.24:FF:000028">
    <property type="entry name" value="Sulfate transporter, putative"/>
    <property type="match status" value="1"/>
</dbReference>
<dbReference type="Pfam" id="PF00916">
    <property type="entry name" value="Sulfate_transp"/>
    <property type="match status" value="1"/>
</dbReference>
<protein>
    <recommendedName>
        <fullName evidence="10">Sodium-independent sulfate anion transporter</fullName>
    </recommendedName>
</protein>
<keyword evidence="4 5" id="KW-0472">Membrane</keyword>
<feature type="transmembrane region" description="Helical" evidence="5">
    <location>
        <begin position="353"/>
        <end position="376"/>
    </location>
</feature>
<evidence type="ECO:0000313" key="9">
    <source>
        <dbReference type="Proteomes" id="UP000594454"/>
    </source>
</evidence>
<evidence type="ECO:0000259" key="6">
    <source>
        <dbReference type="Pfam" id="PF00916"/>
    </source>
</evidence>
<evidence type="ECO:0000256" key="3">
    <source>
        <dbReference type="ARBA" id="ARBA00022989"/>
    </source>
</evidence>
<feature type="domain" description="SLC26A/SulP transporter" evidence="6">
    <location>
        <begin position="95"/>
        <end position="484"/>
    </location>
</feature>
<dbReference type="PANTHER" id="PTHR11814">
    <property type="entry name" value="SULFATE TRANSPORTER"/>
    <property type="match status" value="1"/>
</dbReference>
<sequence>MKSKSDLDHSYINQAIKCSSISIIGDPDAPAALKGSNEFIMTENGRKTIAPNSRVEIAKAWIRRKAKTACSEKMLHRRIPILNWLPKYSSDDAAGDLVAGITVGLTVIPGALAYAGIAGVPAAYGLYGSFICCFLYIFFGSCKDVPVGPSAIASLLTFQAARGSWQKAVLLSLLCGSVELLMGLFGLGFLVDFVSGPVSSGFTSAVSLIILTSQIKDILGVPAKGSTFLQIWSEIFKNINETRAWDTVLGITCIAVLLIIKIVSGIKVGPPEDELQTRKHKIINKILWLIGTSRNAILVIVCGGLGFVFHNAGGAPFKLIGEVPPGLPTFQLPPFSLSANESSTGKEESFSDMVYSMGSGIVVIPLISLMETIAICKAFSNGKPVDATQELIALGIGNIANSFVQGLPVAGALSRGAINNASGVRTPMGNIYTAALVILALVFFTPYFFFIPKSSLAAIIISAVVFMIEVKVVKPMWRTKKSDLIPGLGTFFACLMLPLEIGILSGIGLNMIFILYHAARPNITVETLTTPGGAEYLMITPDRCLIFPSVDYVRNLVTKHSLRQNLPVVIDCTHVYGADFTAATVIENLTQDFSKRGQHLFFYNLKPSVCTVFEGLSPVDFTVYYQEQQLDELLHRKDKKLAQLVEIRCT</sequence>
<dbReference type="GO" id="GO:0055085">
    <property type="term" value="P:transmembrane transport"/>
    <property type="evidence" value="ECO:0007669"/>
    <property type="project" value="InterPro"/>
</dbReference>
<dbReference type="InterPro" id="IPR002645">
    <property type="entry name" value="STAS_dom"/>
</dbReference>
<feature type="domain" description="STAS" evidence="7">
    <location>
        <begin position="537"/>
        <end position="614"/>
    </location>
</feature>
<feature type="transmembrane region" description="Helical" evidence="5">
    <location>
        <begin position="97"/>
        <end position="116"/>
    </location>
</feature>
<gene>
    <name evidence="8" type="ORF">HERILL_LOCUS7383</name>
</gene>
<dbReference type="InParanoid" id="A0A7R8YW56"/>
<evidence type="ECO:0000313" key="8">
    <source>
        <dbReference type="EMBL" id="CAD7084495.1"/>
    </source>
</evidence>
<evidence type="ECO:0008006" key="10">
    <source>
        <dbReference type="Google" id="ProtNLM"/>
    </source>
</evidence>
<dbReference type="AlphaFoldDB" id="A0A7R8YW56"/>
<proteinExistence type="predicted"/>
<accession>A0A7R8YW56</accession>
<reference evidence="8 9" key="1">
    <citation type="submission" date="2020-11" db="EMBL/GenBank/DDBJ databases">
        <authorList>
            <person name="Wallbank WR R."/>
            <person name="Pardo Diaz C."/>
            <person name="Kozak K."/>
            <person name="Martin S."/>
            <person name="Jiggins C."/>
            <person name="Moest M."/>
            <person name="Warren A I."/>
            <person name="Generalovic N T."/>
            <person name="Byers J.R.P. K."/>
            <person name="Montejo-Kovacevich G."/>
            <person name="Yen C E."/>
        </authorList>
    </citation>
    <scope>NUCLEOTIDE SEQUENCE [LARGE SCALE GENOMIC DNA]</scope>
</reference>
<feature type="transmembrane region" description="Helical" evidence="5">
    <location>
        <begin position="456"/>
        <end position="473"/>
    </location>
</feature>
<dbReference type="FunCoup" id="A0A7R8YW56">
    <property type="interactions" value="3"/>
</dbReference>
<dbReference type="Gene3D" id="3.30.750.24">
    <property type="entry name" value="STAS domain"/>
    <property type="match status" value="1"/>
</dbReference>
<evidence type="ECO:0000259" key="7">
    <source>
        <dbReference type="Pfam" id="PF01740"/>
    </source>
</evidence>
<keyword evidence="2 5" id="KW-0812">Transmembrane</keyword>
<dbReference type="CDD" id="cd07042">
    <property type="entry name" value="STAS_SulP_like_sulfate_transporter"/>
    <property type="match status" value="1"/>
</dbReference>
<dbReference type="InterPro" id="IPR036513">
    <property type="entry name" value="STAS_dom_sf"/>
</dbReference>
<dbReference type="Proteomes" id="UP000594454">
    <property type="component" value="Chromosome 3"/>
</dbReference>
<keyword evidence="3 5" id="KW-1133">Transmembrane helix</keyword>